<accession>A0ABP0RRF1</accession>
<dbReference type="Gene3D" id="3.40.630.10">
    <property type="entry name" value="Zn peptidases"/>
    <property type="match status" value="1"/>
</dbReference>
<evidence type="ECO:0000256" key="1">
    <source>
        <dbReference type="ARBA" id="ARBA00001947"/>
    </source>
</evidence>
<sequence length="451" mass="51434">MHGFICQSQTSRLWEEWTDLALLGLLNPLCSGFGHGLRRLPVGLLASLMQVQGCRSYTAVDSSRAPRDLREVKSARPSAEARQQLKEDLQSFWAELKRLRRRRSGSPNRRGRRRRRRRRGRELEEEPKEGLLCIQSAPPERCAGFDSQDDQRSKTRTNEAGWVSTEVNIREDACHRSANYRYFVLLSNVAAIQQNTRYVEEDLNRCYLLEDLQNDAKSTSTLERKRAREAIGACVVGVVWGLGQALEDLENLGLEEPDGLGPEVEERRHFLRLISNLGKRGKLAQAFKAAEEMKQHGLSLDLSCYTALVEASIRSHDLDLALETLNAMRAELGPRARLPKETHNDLISACGFADQWERCVELLKQLQRLPSPPCTSAYYSVVRACCRCKQYPTALQLLQQMEKHGPVHYEASQALRLELVEVLPNGHWKTWETNRAHDHIFTTWGQDGPKR</sequence>
<dbReference type="Pfam" id="PF24827">
    <property type="entry name" value="AstE_AspA_cat"/>
    <property type="match status" value="1"/>
</dbReference>
<dbReference type="PROSITE" id="PS51375">
    <property type="entry name" value="PPR"/>
    <property type="match status" value="1"/>
</dbReference>
<dbReference type="InterPro" id="IPR055438">
    <property type="entry name" value="AstE_AspA_cat"/>
</dbReference>
<gene>
    <name evidence="10" type="ORF">SCF082_LOCUS48223</name>
</gene>
<dbReference type="PANTHER" id="PTHR47447:SF17">
    <property type="entry name" value="OS12G0638900 PROTEIN"/>
    <property type="match status" value="1"/>
</dbReference>
<comment type="cofactor">
    <cofactor evidence="1">
        <name>Zn(2+)</name>
        <dbReference type="ChEBI" id="CHEBI:29105"/>
    </cofactor>
</comment>
<organism evidence="10 11">
    <name type="scientific">Durusdinium trenchii</name>
    <dbReference type="NCBI Taxonomy" id="1381693"/>
    <lineage>
        <taxon>Eukaryota</taxon>
        <taxon>Sar</taxon>
        <taxon>Alveolata</taxon>
        <taxon>Dinophyceae</taxon>
        <taxon>Suessiales</taxon>
        <taxon>Symbiodiniaceae</taxon>
        <taxon>Durusdinium</taxon>
    </lineage>
</organism>
<comment type="caution">
    <text evidence="10">The sequence shown here is derived from an EMBL/GenBank/DDBJ whole genome shotgun (WGS) entry which is preliminary data.</text>
</comment>
<evidence type="ECO:0000313" key="10">
    <source>
        <dbReference type="EMBL" id="CAK9103218.1"/>
    </source>
</evidence>
<protein>
    <submittedName>
        <fullName evidence="10">Mitochondrial</fullName>
    </submittedName>
</protein>
<reference evidence="10 11" key="1">
    <citation type="submission" date="2024-02" db="EMBL/GenBank/DDBJ databases">
        <authorList>
            <person name="Chen Y."/>
            <person name="Shah S."/>
            <person name="Dougan E. K."/>
            <person name="Thang M."/>
            <person name="Chan C."/>
        </authorList>
    </citation>
    <scope>NUCLEOTIDE SEQUENCE [LARGE SCALE GENOMIC DNA]</scope>
</reference>
<keyword evidence="5" id="KW-0862">Zinc</keyword>
<keyword evidence="3" id="KW-0677">Repeat</keyword>
<dbReference type="NCBIfam" id="TIGR00756">
    <property type="entry name" value="PPR"/>
    <property type="match status" value="1"/>
</dbReference>
<dbReference type="Pfam" id="PF23276">
    <property type="entry name" value="TPR_24"/>
    <property type="match status" value="1"/>
</dbReference>
<keyword evidence="11" id="KW-1185">Reference proteome</keyword>
<name>A0ABP0RRF1_9DINO</name>
<feature type="region of interest" description="Disordered" evidence="7">
    <location>
        <begin position="103"/>
        <end position="123"/>
    </location>
</feature>
<keyword evidence="2" id="KW-0479">Metal-binding</keyword>
<evidence type="ECO:0000256" key="4">
    <source>
        <dbReference type="ARBA" id="ARBA00022801"/>
    </source>
</evidence>
<dbReference type="InterPro" id="IPR002885">
    <property type="entry name" value="PPR_rpt"/>
</dbReference>
<dbReference type="Proteomes" id="UP001642464">
    <property type="component" value="Unassembled WGS sequence"/>
</dbReference>
<evidence type="ECO:0000256" key="3">
    <source>
        <dbReference type="ARBA" id="ARBA00022737"/>
    </source>
</evidence>
<evidence type="ECO:0000259" key="8">
    <source>
        <dbReference type="Pfam" id="PF23276"/>
    </source>
</evidence>
<evidence type="ECO:0000256" key="5">
    <source>
        <dbReference type="ARBA" id="ARBA00022833"/>
    </source>
</evidence>
<feature type="domain" description="Pentatricopeptide repeat-containing protein-mitochondrial" evidence="8">
    <location>
        <begin position="278"/>
        <end position="400"/>
    </location>
</feature>
<feature type="repeat" description="PPR" evidence="6">
    <location>
        <begin position="374"/>
        <end position="408"/>
    </location>
</feature>
<feature type="compositionally biased region" description="Basic residues" evidence="7">
    <location>
        <begin position="103"/>
        <end position="120"/>
    </location>
</feature>
<dbReference type="EMBL" id="CAXAMM010042140">
    <property type="protein sequence ID" value="CAK9103218.1"/>
    <property type="molecule type" value="Genomic_DNA"/>
</dbReference>
<keyword evidence="4" id="KW-0378">Hydrolase</keyword>
<evidence type="ECO:0000256" key="2">
    <source>
        <dbReference type="ARBA" id="ARBA00022723"/>
    </source>
</evidence>
<evidence type="ECO:0000313" key="11">
    <source>
        <dbReference type="Proteomes" id="UP001642464"/>
    </source>
</evidence>
<dbReference type="InterPro" id="IPR011990">
    <property type="entry name" value="TPR-like_helical_dom_sf"/>
</dbReference>
<dbReference type="InterPro" id="IPR057027">
    <property type="entry name" value="TPR_mt"/>
</dbReference>
<proteinExistence type="predicted"/>
<evidence type="ECO:0000256" key="7">
    <source>
        <dbReference type="SAM" id="MobiDB-lite"/>
    </source>
</evidence>
<evidence type="ECO:0000256" key="6">
    <source>
        <dbReference type="PROSITE-ProRule" id="PRU00708"/>
    </source>
</evidence>
<evidence type="ECO:0000259" key="9">
    <source>
        <dbReference type="Pfam" id="PF24827"/>
    </source>
</evidence>
<dbReference type="SUPFAM" id="SSF53187">
    <property type="entry name" value="Zn-dependent exopeptidases"/>
    <property type="match status" value="1"/>
</dbReference>
<dbReference type="PANTHER" id="PTHR47447">
    <property type="entry name" value="OS03G0856100 PROTEIN"/>
    <property type="match status" value="1"/>
</dbReference>
<dbReference type="Gene3D" id="1.25.40.10">
    <property type="entry name" value="Tetratricopeptide repeat domain"/>
    <property type="match status" value="1"/>
</dbReference>
<feature type="domain" description="Succinylglutamate desuccinylase/Aspartoacylase catalytic" evidence="9">
    <location>
        <begin position="178"/>
        <end position="229"/>
    </location>
</feature>